<accession>A0A9P4TD37</accession>
<organism evidence="11 12">
    <name type="scientific">Curvularia kusanoi</name>
    <name type="common">Cochliobolus kusanoi</name>
    <dbReference type="NCBI Taxonomy" id="90978"/>
    <lineage>
        <taxon>Eukaryota</taxon>
        <taxon>Fungi</taxon>
        <taxon>Dikarya</taxon>
        <taxon>Ascomycota</taxon>
        <taxon>Pezizomycotina</taxon>
        <taxon>Dothideomycetes</taxon>
        <taxon>Pleosporomycetidae</taxon>
        <taxon>Pleosporales</taxon>
        <taxon>Pleosporineae</taxon>
        <taxon>Pleosporaceae</taxon>
        <taxon>Curvularia</taxon>
    </lineage>
</organism>
<dbReference type="GO" id="GO:0000775">
    <property type="term" value="C:chromosome, centromeric region"/>
    <property type="evidence" value="ECO:0007669"/>
    <property type="project" value="UniProtKB-SubCell"/>
</dbReference>
<evidence type="ECO:0000256" key="5">
    <source>
        <dbReference type="ARBA" id="ARBA00023163"/>
    </source>
</evidence>
<reference evidence="11" key="1">
    <citation type="submission" date="2019-04" db="EMBL/GenBank/DDBJ databases">
        <title>Sequencing of skin fungus with MAO and IRED activity.</title>
        <authorList>
            <person name="Marsaioli A.J."/>
            <person name="Bonatto J.M.C."/>
            <person name="Reis Junior O."/>
        </authorList>
    </citation>
    <scope>NUCLEOTIDE SEQUENCE</scope>
    <source>
        <strain evidence="11">30M1</strain>
    </source>
</reference>
<evidence type="ECO:0000313" key="11">
    <source>
        <dbReference type="EMBL" id="KAF3000897.1"/>
    </source>
</evidence>
<dbReference type="OrthoDB" id="248751at2759"/>
<evidence type="ECO:0000256" key="3">
    <source>
        <dbReference type="ARBA" id="ARBA00010464"/>
    </source>
</evidence>
<dbReference type="InterPro" id="IPR029040">
    <property type="entry name" value="RPABC4/Spt4"/>
</dbReference>
<keyword evidence="7" id="KW-0137">Centromere</keyword>
<dbReference type="Gene3D" id="3.30.40.210">
    <property type="match status" value="1"/>
</dbReference>
<evidence type="ECO:0000256" key="6">
    <source>
        <dbReference type="ARBA" id="ARBA00023242"/>
    </source>
</evidence>
<feature type="domain" description="Spt4/RpoE2 zinc finger" evidence="10">
    <location>
        <begin position="221"/>
        <end position="298"/>
    </location>
</feature>
<dbReference type="Proteomes" id="UP000801428">
    <property type="component" value="Unassembled WGS sequence"/>
</dbReference>
<dbReference type="GO" id="GO:0000993">
    <property type="term" value="F:RNA polymerase II complex binding"/>
    <property type="evidence" value="ECO:0007669"/>
    <property type="project" value="TreeGrafter"/>
</dbReference>
<dbReference type="SUPFAM" id="SSF63393">
    <property type="entry name" value="RNA polymerase subunits"/>
    <property type="match status" value="1"/>
</dbReference>
<dbReference type="InterPro" id="IPR038510">
    <property type="entry name" value="Spt4_sf"/>
</dbReference>
<sequence length="330" mass="36266">MPPRKGLATTKKVNKYIYVNSDGEEVSPPESPLEKTGSLKLSNPLKAKRTPPKQPFVDKWPLADSDKGDADLANLRGIPKHSNPHQPCQASQSVHSDQLQQSTLAESLFPPKEDQRTPGQTASVDLNKLATPHHADSRKRDSFLESPPRQRNAHPDRRIAEPTQTPQRPARIRKPRSSLSTPSRQNLIPSGAPIEEAFASMSTNMIPGGAFVPPNQQQRNLRACMVCSIVRTEAQFKNGGCPNCEDFLELANNSNNIEDCTSSVFEGCITVADTSRSWVARFQRLEGYVAGVYATQVEGILPEEIVSAVEAAGIHYIPRDGSEDQMLPKD</sequence>
<dbReference type="InterPro" id="IPR009287">
    <property type="entry name" value="Spt4"/>
</dbReference>
<evidence type="ECO:0000256" key="9">
    <source>
        <dbReference type="SAM" id="MobiDB-lite"/>
    </source>
</evidence>
<keyword evidence="6" id="KW-0539">Nucleus</keyword>
<dbReference type="GO" id="GO:0008270">
    <property type="term" value="F:zinc ion binding"/>
    <property type="evidence" value="ECO:0007669"/>
    <property type="project" value="InterPro"/>
</dbReference>
<keyword evidence="5" id="KW-0804">Transcription</keyword>
<dbReference type="CDD" id="cd07973">
    <property type="entry name" value="Spt4"/>
    <property type="match status" value="1"/>
</dbReference>
<dbReference type="AlphaFoldDB" id="A0A9P4TD37"/>
<comment type="similarity">
    <text evidence="3">Belongs to the SPT4 family.</text>
</comment>
<dbReference type="InterPro" id="IPR022800">
    <property type="entry name" value="Spt4/RpoE2_Znf"/>
</dbReference>
<evidence type="ECO:0000256" key="7">
    <source>
        <dbReference type="ARBA" id="ARBA00023328"/>
    </source>
</evidence>
<dbReference type="EMBL" id="SWKU01000014">
    <property type="protein sequence ID" value="KAF3000897.1"/>
    <property type="molecule type" value="Genomic_DNA"/>
</dbReference>
<evidence type="ECO:0000256" key="2">
    <source>
        <dbReference type="ARBA" id="ARBA00004584"/>
    </source>
</evidence>
<gene>
    <name evidence="11" type="ORF">E8E13_008089</name>
</gene>
<dbReference type="GO" id="GO:0006355">
    <property type="term" value="P:regulation of DNA-templated transcription"/>
    <property type="evidence" value="ECO:0007669"/>
    <property type="project" value="InterPro"/>
</dbReference>
<evidence type="ECO:0000313" key="12">
    <source>
        <dbReference type="Proteomes" id="UP000801428"/>
    </source>
</evidence>
<protein>
    <recommendedName>
        <fullName evidence="4">Transcription elongation factor SPT4</fullName>
    </recommendedName>
    <alternativeName>
        <fullName evidence="8">Chromatin elongation factor SPT4</fullName>
    </alternativeName>
</protein>
<feature type="compositionally biased region" description="Polar residues" evidence="9">
    <location>
        <begin position="177"/>
        <end position="188"/>
    </location>
</feature>
<comment type="caution">
    <text evidence="11">The sequence shown here is derived from an EMBL/GenBank/DDBJ whole genome shotgun (WGS) entry which is preliminary data.</text>
</comment>
<keyword evidence="12" id="KW-1185">Reference proteome</keyword>
<feature type="region of interest" description="Disordered" evidence="9">
    <location>
        <begin position="20"/>
        <end position="190"/>
    </location>
</feature>
<proteinExistence type="inferred from homology"/>
<evidence type="ECO:0000259" key="10">
    <source>
        <dbReference type="SMART" id="SM01389"/>
    </source>
</evidence>
<evidence type="ECO:0000256" key="4">
    <source>
        <dbReference type="ARBA" id="ARBA00020182"/>
    </source>
</evidence>
<evidence type="ECO:0000256" key="8">
    <source>
        <dbReference type="ARBA" id="ARBA00029869"/>
    </source>
</evidence>
<feature type="compositionally biased region" description="Basic and acidic residues" evidence="9">
    <location>
        <begin position="133"/>
        <end position="143"/>
    </location>
</feature>
<dbReference type="SMART" id="SM01389">
    <property type="entry name" value="Spt4"/>
    <property type="match status" value="1"/>
</dbReference>
<feature type="compositionally biased region" description="Polar residues" evidence="9">
    <location>
        <begin position="84"/>
        <end position="105"/>
    </location>
</feature>
<comment type="subcellular location">
    <subcellularLocation>
        <location evidence="2">Chromosome</location>
        <location evidence="2">Centromere</location>
    </subcellularLocation>
    <subcellularLocation>
        <location evidence="1">Nucleus</location>
    </subcellularLocation>
</comment>
<dbReference type="PANTHER" id="PTHR12882:SF1">
    <property type="entry name" value="TRANSCRIPTION ELONGATION FACTOR SPT4"/>
    <property type="match status" value="1"/>
</dbReference>
<name>A0A9P4TD37_CURKU</name>
<dbReference type="GO" id="GO:0032044">
    <property type="term" value="C:DSIF complex"/>
    <property type="evidence" value="ECO:0007669"/>
    <property type="project" value="TreeGrafter"/>
</dbReference>
<dbReference type="PANTHER" id="PTHR12882">
    <property type="entry name" value="SUPPRESSOR OF TY 4"/>
    <property type="match status" value="1"/>
</dbReference>
<dbReference type="GO" id="GO:0140673">
    <property type="term" value="P:transcription elongation-coupled chromatin remodeling"/>
    <property type="evidence" value="ECO:0007669"/>
    <property type="project" value="InterPro"/>
</dbReference>
<dbReference type="Pfam" id="PF06093">
    <property type="entry name" value="Spt4"/>
    <property type="match status" value="1"/>
</dbReference>
<evidence type="ECO:0000256" key="1">
    <source>
        <dbReference type="ARBA" id="ARBA00004123"/>
    </source>
</evidence>